<dbReference type="RefSeq" id="WP_114448455.1">
    <property type="nucleotide sequence ID" value="NZ_QPHM01000001.1"/>
</dbReference>
<dbReference type="InterPro" id="IPR014729">
    <property type="entry name" value="Rossmann-like_a/b/a_fold"/>
</dbReference>
<dbReference type="OrthoDB" id="213488at2157"/>
<dbReference type="CDD" id="cd00293">
    <property type="entry name" value="USP-like"/>
    <property type="match status" value="1"/>
</dbReference>
<protein>
    <submittedName>
        <fullName evidence="2">Universal stress protein</fullName>
    </submittedName>
</protein>
<organism evidence="2 3">
    <name type="scientific">Haloplanus salinus</name>
    <dbReference type="NCBI Taxonomy" id="1126245"/>
    <lineage>
        <taxon>Archaea</taxon>
        <taxon>Methanobacteriati</taxon>
        <taxon>Methanobacteriota</taxon>
        <taxon>Stenosarchaea group</taxon>
        <taxon>Halobacteria</taxon>
        <taxon>Halobacteriales</taxon>
        <taxon>Haloferacaceae</taxon>
        <taxon>Haloplanus</taxon>
    </lineage>
</organism>
<reference evidence="2 3" key="1">
    <citation type="submission" date="2018-07" db="EMBL/GenBank/DDBJ databases">
        <title>Genome sequences of Haloplanus salinus JCM 18368T.</title>
        <authorList>
            <person name="Kim Y.B."/>
            <person name="Roh S.W."/>
        </authorList>
    </citation>
    <scope>NUCLEOTIDE SEQUENCE [LARGE SCALE GENOMIC DNA]</scope>
    <source>
        <strain evidence="2 3">JCM 18368</strain>
    </source>
</reference>
<feature type="domain" description="UspA" evidence="1">
    <location>
        <begin position="2"/>
        <end position="122"/>
    </location>
</feature>
<dbReference type="Proteomes" id="UP000252189">
    <property type="component" value="Unassembled WGS sequence"/>
</dbReference>
<evidence type="ECO:0000259" key="1">
    <source>
        <dbReference type="Pfam" id="PF00582"/>
    </source>
</evidence>
<comment type="caution">
    <text evidence="2">The sequence shown here is derived from an EMBL/GenBank/DDBJ whole genome shotgun (WGS) entry which is preliminary data.</text>
</comment>
<dbReference type="SUPFAM" id="SSF52402">
    <property type="entry name" value="Adenine nucleotide alpha hydrolases-like"/>
    <property type="match status" value="1"/>
</dbReference>
<sequence length="122" mass="12979">MKLLLGIGGSDDSTRALERTVERVAETGDDLTVAILRNPATEVDPATIEERTQTVLDEADMAAPVRHLDGDPGSQLVDLAEREGFDRIVLGGGETSPMGKIKLGGIAEFVLLNSHVSVTLVR</sequence>
<dbReference type="Gene3D" id="3.40.50.620">
    <property type="entry name" value="HUPs"/>
    <property type="match status" value="1"/>
</dbReference>
<gene>
    <name evidence="2" type="ORF">DU504_06035</name>
</gene>
<evidence type="ECO:0000313" key="3">
    <source>
        <dbReference type="Proteomes" id="UP000252189"/>
    </source>
</evidence>
<keyword evidence="3" id="KW-1185">Reference proteome</keyword>
<name>A0A368NBG4_9EURY</name>
<dbReference type="AlphaFoldDB" id="A0A368NBG4"/>
<dbReference type="InterPro" id="IPR006016">
    <property type="entry name" value="UspA"/>
</dbReference>
<dbReference type="EMBL" id="QPHM01000001">
    <property type="protein sequence ID" value="RCU46904.1"/>
    <property type="molecule type" value="Genomic_DNA"/>
</dbReference>
<proteinExistence type="predicted"/>
<dbReference type="Pfam" id="PF00582">
    <property type="entry name" value="Usp"/>
    <property type="match status" value="1"/>
</dbReference>
<accession>A0A368NBG4</accession>
<evidence type="ECO:0000313" key="2">
    <source>
        <dbReference type="EMBL" id="RCU46904.1"/>
    </source>
</evidence>